<dbReference type="PANTHER" id="PTHR34676">
    <property type="entry name" value="DUF4219 DOMAIN-CONTAINING PROTEIN-RELATED"/>
    <property type="match status" value="1"/>
</dbReference>
<dbReference type="STRING" id="3885.V7AHJ4"/>
<dbReference type="PANTHER" id="PTHR34676:SF27">
    <property type="entry name" value="ASPARTYL-TRNA SYNTHETASE"/>
    <property type="match status" value="1"/>
</dbReference>
<sequence>MEFEDQVVNRSPLFKGEKYDLWKLRMPPFLEFSNVDLLTIVKKDISRILDSFGNFTNQESGNEEKKKLYQLNAKARHILLCVLSEEETSKVHAMTSAKDIRETITFSHEGFKEVRQNKLTLLQTQYEMFRMEENKYMQSMIAMLQNILNSVRSLGTIIKLVGILIIHEQVLQRDDKTIKGKNLTLRTSYKAKKENSLKVFEATEVLSDDSDTDDEDLAFIT</sequence>
<evidence type="ECO:0008006" key="3">
    <source>
        <dbReference type="Google" id="ProtNLM"/>
    </source>
</evidence>
<evidence type="ECO:0000313" key="1">
    <source>
        <dbReference type="EMBL" id="ESW05039.1"/>
    </source>
</evidence>
<evidence type="ECO:0000313" key="2">
    <source>
        <dbReference type="Proteomes" id="UP000000226"/>
    </source>
</evidence>
<dbReference type="OMA" id="FRMEENK"/>
<organism evidence="1 2">
    <name type="scientific">Phaseolus vulgaris</name>
    <name type="common">Kidney bean</name>
    <name type="synonym">French bean</name>
    <dbReference type="NCBI Taxonomy" id="3885"/>
    <lineage>
        <taxon>Eukaryota</taxon>
        <taxon>Viridiplantae</taxon>
        <taxon>Streptophyta</taxon>
        <taxon>Embryophyta</taxon>
        <taxon>Tracheophyta</taxon>
        <taxon>Spermatophyta</taxon>
        <taxon>Magnoliopsida</taxon>
        <taxon>eudicotyledons</taxon>
        <taxon>Gunneridae</taxon>
        <taxon>Pentapetalae</taxon>
        <taxon>rosids</taxon>
        <taxon>fabids</taxon>
        <taxon>Fabales</taxon>
        <taxon>Fabaceae</taxon>
        <taxon>Papilionoideae</taxon>
        <taxon>50 kb inversion clade</taxon>
        <taxon>NPAAA clade</taxon>
        <taxon>indigoferoid/millettioid clade</taxon>
        <taxon>Phaseoleae</taxon>
        <taxon>Phaseolus</taxon>
    </lineage>
</organism>
<reference evidence="2" key="1">
    <citation type="journal article" date="2014" name="Nat. Genet.">
        <title>A reference genome for common bean and genome-wide analysis of dual domestications.</title>
        <authorList>
            <person name="Schmutz J."/>
            <person name="McClean P.E."/>
            <person name="Mamidi S."/>
            <person name="Wu G.A."/>
            <person name="Cannon S.B."/>
            <person name="Grimwood J."/>
            <person name="Jenkins J."/>
            <person name="Shu S."/>
            <person name="Song Q."/>
            <person name="Chavarro C."/>
            <person name="Torres-Torres M."/>
            <person name="Geffroy V."/>
            <person name="Moghaddam S.M."/>
            <person name="Gao D."/>
            <person name="Abernathy B."/>
            <person name="Barry K."/>
            <person name="Blair M."/>
            <person name="Brick M.A."/>
            <person name="Chovatia M."/>
            <person name="Gepts P."/>
            <person name="Goodstein D.M."/>
            <person name="Gonzales M."/>
            <person name="Hellsten U."/>
            <person name="Hyten D.L."/>
            <person name="Jia G."/>
            <person name="Kelly J.D."/>
            <person name="Kudrna D."/>
            <person name="Lee R."/>
            <person name="Richard M.M."/>
            <person name="Miklas P.N."/>
            <person name="Osorno J.M."/>
            <person name="Rodrigues J."/>
            <person name="Thareau V."/>
            <person name="Urrea C.A."/>
            <person name="Wang M."/>
            <person name="Yu Y."/>
            <person name="Zhang M."/>
            <person name="Wing R.A."/>
            <person name="Cregan P.B."/>
            <person name="Rokhsar D.S."/>
            <person name="Jackson S.A."/>
        </authorList>
    </citation>
    <scope>NUCLEOTIDE SEQUENCE [LARGE SCALE GENOMIC DNA]</scope>
    <source>
        <strain evidence="2">cv. G19833</strain>
    </source>
</reference>
<dbReference type="AlphaFoldDB" id="V7AHJ4"/>
<name>V7AHJ4_PHAVU</name>
<dbReference type="OrthoDB" id="1747372at2759"/>
<dbReference type="Pfam" id="PF14223">
    <property type="entry name" value="Retrotran_gag_2"/>
    <property type="match status" value="1"/>
</dbReference>
<keyword evidence="2" id="KW-1185">Reference proteome</keyword>
<proteinExistence type="predicted"/>
<accession>V7AHJ4</accession>
<dbReference type="Gramene" id="ESW05039">
    <property type="protein sequence ID" value="ESW05039"/>
    <property type="gene ID" value="PHAVU_011G146800g"/>
</dbReference>
<protein>
    <recommendedName>
        <fullName evidence="3">DUF4219 domain-containing protein</fullName>
    </recommendedName>
</protein>
<dbReference type="EMBL" id="CM002298">
    <property type="protein sequence ID" value="ESW05039.1"/>
    <property type="molecule type" value="Genomic_DNA"/>
</dbReference>
<gene>
    <name evidence="1" type="ORF">PHAVU_011G146800g</name>
</gene>
<dbReference type="Proteomes" id="UP000000226">
    <property type="component" value="Chromosome 11"/>
</dbReference>